<dbReference type="GO" id="GO:0005524">
    <property type="term" value="F:ATP binding"/>
    <property type="evidence" value="ECO:0007669"/>
    <property type="project" value="UniProtKB-KW"/>
</dbReference>
<dbReference type="InterPro" id="IPR004821">
    <property type="entry name" value="Cyt_trans-like"/>
</dbReference>
<comment type="catalytic activity">
    <reaction evidence="10 11">
        <text>nicotinate beta-D-ribonucleotide + ATP + H(+) = deamido-NAD(+) + diphosphate</text>
        <dbReference type="Rhea" id="RHEA:22860"/>
        <dbReference type="ChEBI" id="CHEBI:15378"/>
        <dbReference type="ChEBI" id="CHEBI:30616"/>
        <dbReference type="ChEBI" id="CHEBI:33019"/>
        <dbReference type="ChEBI" id="CHEBI:57502"/>
        <dbReference type="ChEBI" id="CHEBI:58437"/>
        <dbReference type="EC" id="2.7.7.18"/>
    </reaction>
</comment>
<evidence type="ECO:0000256" key="2">
    <source>
        <dbReference type="ARBA" id="ARBA00005019"/>
    </source>
</evidence>
<dbReference type="NCBIfam" id="TIGR00125">
    <property type="entry name" value="cyt_tran_rel"/>
    <property type="match status" value="1"/>
</dbReference>
<accession>A0AAI9CKJ1</accession>
<keyword evidence="5 11" id="KW-0808">Transferase</keyword>
<comment type="caution">
    <text evidence="13">The sequence shown here is derived from an EMBL/GenBank/DDBJ whole genome shotgun (WGS) entry which is preliminary data.</text>
</comment>
<dbReference type="PANTHER" id="PTHR21342:SF0">
    <property type="entry name" value="BIFUNCTIONAL NMN ADENYLYLTRANSFERASE_NUDIX HYDROLASE"/>
    <property type="match status" value="1"/>
</dbReference>
<dbReference type="NCBIfam" id="TIGR00482">
    <property type="entry name" value="nicotinate (nicotinamide) nucleotide adenylyltransferase"/>
    <property type="match status" value="1"/>
</dbReference>
<gene>
    <name evidence="11 13" type="primary">nadD</name>
    <name evidence="13" type="ORF">REH87_001937</name>
</gene>
<sequence length="222" mass="24188">MMSLRIYYGGTFDPVHLGHLAIARAARDELQVAVRMLPAADPPHRAVPGATADQRFTMLSLAIGDEPGLLLDHRELDRAIRFPGRPSYTVDTLRELRGELGPSRPLAWLVGADSLLGLTRWHEWEALFGLAHFVVAERPGSPLQASVDGELGRALEGRWADNEQALFASPAGRILRLHHPLREESASAVRAQIAAGGPWRALLPPAVADYVAAHGLYRSPTP</sequence>
<keyword evidence="4 11" id="KW-0662">Pyridine nucleotide biosynthesis</keyword>
<dbReference type="CDD" id="cd02165">
    <property type="entry name" value="NMNAT"/>
    <property type="match status" value="1"/>
</dbReference>
<evidence type="ECO:0000313" key="14">
    <source>
        <dbReference type="Proteomes" id="UP001225498"/>
    </source>
</evidence>
<evidence type="ECO:0000256" key="11">
    <source>
        <dbReference type="HAMAP-Rule" id="MF_00244"/>
    </source>
</evidence>
<keyword evidence="6 11" id="KW-0548">Nucleotidyltransferase</keyword>
<dbReference type="GeneID" id="93834482"/>
<evidence type="ECO:0000256" key="3">
    <source>
        <dbReference type="ARBA" id="ARBA00009014"/>
    </source>
</evidence>
<organism evidence="13 14">
    <name type="scientific">Stenotrophomonas maltophilia</name>
    <name type="common">Pseudomonas maltophilia</name>
    <name type="synonym">Xanthomonas maltophilia</name>
    <dbReference type="NCBI Taxonomy" id="40324"/>
    <lineage>
        <taxon>Bacteria</taxon>
        <taxon>Pseudomonadati</taxon>
        <taxon>Pseudomonadota</taxon>
        <taxon>Gammaproteobacteria</taxon>
        <taxon>Lysobacterales</taxon>
        <taxon>Lysobacteraceae</taxon>
        <taxon>Stenotrophomonas</taxon>
        <taxon>Stenotrophomonas maltophilia group</taxon>
    </lineage>
</organism>
<evidence type="ECO:0000256" key="5">
    <source>
        <dbReference type="ARBA" id="ARBA00022679"/>
    </source>
</evidence>
<keyword evidence="9 11" id="KW-0520">NAD</keyword>
<evidence type="ECO:0000256" key="4">
    <source>
        <dbReference type="ARBA" id="ARBA00022642"/>
    </source>
</evidence>
<dbReference type="GO" id="GO:0004515">
    <property type="term" value="F:nicotinate-nucleotide adenylyltransferase activity"/>
    <property type="evidence" value="ECO:0007669"/>
    <property type="project" value="UniProtKB-UniRule"/>
</dbReference>
<evidence type="ECO:0000256" key="1">
    <source>
        <dbReference type="ARBA" id="ARBA00002324"/>
    </source>
</evidence>
<dbReference type="EC" id="2.7.7.18" evidence="11"/>
<dbReference type="PANTHER" id="PTHR21342">
    <property type="entry name" value="PHOSPHOPANTETHEINE ADENYLYLTRANSFERASE"/>
    <property type="match status" value="1"/>
</dbReference>
<dbReference type="Gene3D" id="3.40.50.620">
    <property type="entry name" value="HUPs"/>
    <property type="match status" value="1"/>
</dbReference>
<dbReference type="HAMAP" id="MF_00244">
    <property type="entry name" value="NaMN_adenylyltr"/>
    <property type="match status" value="1"/>
</dbReference>
<keyword evidence="7 11" id="KW-0547">Nucleotide-binding</keyword>
<dbReference type="InterPro" id="IPR014729">
    <property type="entry name" value="Rossmann-like_a/b/a_fold"/>
</dbReference>
<evidence type="ECO:0000256" key="6">
    <source>
        <dbReference type="ARBA" id="ARBA00022695"/>
    </source>
</evidence>
<comment type="pathway">
    <text evidence="2 11">Cofactor biosynthesis; NAD(+) biosynthesis; deamido-NAD(+) from nicotinate D-ribonucleotide: step 1/1.</text>
</comment>
<dbReference type="Proteomes" id="UP001225498">
    <property type="component" value="Unassembled WGS sequence"/>
</dbReference>
<keyword evidence="8 11" id="KW-0067">ATP-binding</keyword>
<dbReference type="NCBIfam" id="NF000839">
    <property type="entry name" value="PRK00071.1-1"/>
    <property type="match status" value="1"/>
</dbReference>
<evidence type="ECO:0000313" key="13">
    <source>
        <dbReference type="EMBL" id="EKZ1926931.1"/>
    </source>
</evidence>
<dbReference type="Pfam" id="PF01467">
    <property type="entry name" value="CTP_transf_like"/>
    <property type="match status" value="1"/>
</dbReference>
<comment type="similarity">
    <text evidence="3 11">Belongs to the NadD family.</text>
</comment>
<dbReference type="RefSeq" id="WP_005410537.1">
    <property type="nucleotide sequence ID" value="NZ_AP021908.1"/>
</dbReference>
<feature type="domain" description="Cytidyltransferase-like" evidence="12">
    <location>
        <begin position="7"/>
        <end position="156"/>
    </location>
</feature>
<dbReference type="EMBL" id="ABLTIR010000034">
    <property type="protein sequence ID" value="EKZ1926931.1"/>
    <property type="molecule type" value="Genomic_DNA"/>
</dbReference>
<evidence type="ECO:0000256" key="8">
    <source>
        <dbReference type="ARBA" id="ARBA00022840"/>
    </source>
</evidence>
<dbReference type="InterPro" id="IPR005248">
    <property type="entry name" value="NadD/NMNAT"/>
</dbReference>
<dbReference type="GO" id="GO:0009435">
    <property type="term" value="P:NAD+ biosynthetic process"/>
    <property type="evidence" value="ECO:0007669"/>
    <property type="project" value="UniProtKB-UniRule"/>
</dbReference>
<name>A0AAI9CKJ1_STEMA</name>
<dbReference type="SUPFAM" id="SSF52374">
    <property type="entry name" value="Nucleotidylyl transferase"/>
    <property type="match status" value="1"/>
</dbReference>
<dbReference type="AlphaFoldDB" id="A0AAI9CKJ1"/>
<evidence type="ECO:0000256" key="9">
    <source>
        <dbReference type="ARBA" id="ARBA00023027"/>
    </source>
</evidence>
<comment type="function">
    <text evidence="1 11">Catalyzes the reversible adenylation of nicotinate mononucleotide (NaMN) to nicotinic acid adenine dinucleotide (NaAD).</text>
</comment>
<evidence type="ECO:0000256" key="10">
    <source>
        <dbReference type="ARBA" id="ARBA00048721"/>
    </source>
</evidence>
<protein>
    <recommendedName>
        <fullName evidence="11">Probable nicotinate-nucleotide adenylyltransferase</fullName>
        <ecNumber evidence="11">2.7.7.18</ecNumber>
    </recommendedName>
    <alternativeName>
        <fullName evidence="11">Deamido-NAD(+) diphosphorylase</fullName>
    </alternativeName>
    <alternativeName>
        <fullName evidence="11">Deamido-NAD(+) pyrophosphorylase</fullName>
    </alternativeName>
    <alternativeName>
        <fullName evidence="11">Nicotinate mononucleotide adenylyltransferase</fullName>
        <shortName evidence="11">NaMN adenylyltransferase</shortName>
    </alternativeName>
</protein>
<dbReference type="SMR" id="A0AAI9CKJ1"/>
<evidence type="ECO:0000259" key="12">
    <source>
        <dbReference type="Pfam" id="PF01467"/>
    </source>
</evidence>
<proteinExistence type="inferred from homology"/>
<evidence type="ECO:0000256" key="7">
    <source>
        <dbReference type="ARBA" id="ARBA00022741"/>
    </source>
</evidence>
<reference evidence="13" key="1">
    <citation type="submission" date="2023-08" db="EMBL/GenBank/DDBJ databases">
        <authorList>
            <consortium name="Clinical and Environmental Microbiology Branch: Whole genome sequencing antimicrobial resistance pathogens in the healthcare setting"/>
        </authorList>
    </citation>
    <scope>NUCLEOTIDE SEQUENCE</scope>
    <source>
        <strain evidence="13">2023CJ-00293</strain>
    </source>
</reference>